<gene>
    <name evidence="1" type="ORF">CANARDRAFT_26288</name>
</gene>
<dbReference type="EMBL" id="KV453847">
    <property type="protein sequence ID" value="ODV88132.1"/>
    <property type="molecule type" value="Genomic_DNA"/>
</dbReference>
<proteinExistence type="predicted"/>
<protein>
    <submittedName>
        <fullName evidence="1">Uncharacterized protein</fullName>
    </submittedName>
</protein>
<organism evidence="1 2">
    <name type="scientific">[Candida] arabinofermentans NRRL YB-2248</name>
    <dbReference type="NCBI Taxonomy" id="983967"/>
    <lineage>
        <taxon>Eukaryota</taxon>
        <taxon>Fungi</taxon>
        <taxon>Dikarya</taxon>
        <taxon>Ascomycota</taxon>
        <taxon>Saccharomycotina</taxon>
        <taxon>Pichiomycetes</taxon>
        <taxon>Pichiales</taxon>
        <taxon>Pichiaceae</taxon>
        <taxon>Ogataea</taxon>
        <taxon>Ogataea/Candida clade</taxon>
    </lineage>
</organism>
<keyword evidence="2" id="KW-1185">Reference proteome</keyword>
<dbReference type="AlphaFoldDB" id="A0A1E4T8Q6"/>
<evidence type="ECO:0000313" key="1">
    <source>
        <dbReference type="EMBL" id="ODV88132.1"/>
    </source>
</evidence>
<dbReference type="Proteomes" id="UP000094801">
    <property type="component" value="Unassembled WGS sequence"/>
</dbReference>
<reference evidence="2" key="1">
    <citation type="submission" date="2016-04" db="EMBL/GenBank/DDBJ databases">
        <title>Comparative genomics of biotechnologically important yeasts.</title>
        <authorList>
            <consortium name="DOE Joint Genome Institute"/>
            <person name="Riley R."/>
            <person name="Haridas S."/>
            <person name="Wolfe K.H."/>
            <person name="Lopes M.R."/>
            <person name="Hittinger C.T."/>
            <person name="Goker M."/>
            <person name="Salamov A."/>
            <person name="Wisecaver J."/>
            <person name="Long T.M."/>
            <person name="Aerts A.L."/>
            <person name="Barry K."/>
            <person name="Choi C."/>
            <person name="Clum A."/>
            <person name="Coughlan A.Y."/>
            <person name="Deshpande S."/>
            <person name="Douglass A.P."/>
            <person name="Hanson S.J."/>
            <person name="Klenk H.-P."/>
            <person name="Labutti K."/>
            <person name="Lapidus A."/>
            <person name="Lindquist E."/>
            <person name="Lipzen A."/>
            <person name="Meier-Kolthoff J.P."/>
            <person name="Ohm R.A."/>
            <person name="Otillar R.P."/>
            <person name="Pangilinan J."/>
            <person name="Peng Y."/>
            <person name="Rokas A."/>
            <person name="Rosa C.A."/>
            <person name="Scheuner C."/>
            <person name="Sibirny A.A."/>
            <person name="Slot J.C."/>
            <person name="Stielow J.B."/>
            <person name="Sun H."/>
            <person name="Kurtzman C.P."/>
            <person name="Blackwell M."/>
            <person name="Grigoriev I.V."/>
            <person name="Jeffries T.W."/>
        </authorList>
    </citation>
    <scope>NUCLEOTIDE SEQUENCE [LARGE SCALE GENOMIC DNA]</scope>
    <source>
        <strain evidence="2">NRRL YB-2248</strain>
    </source>
</reference>
<sequence length="67" mass="8022">MVLSSTNLFFELQFLGPLQTLLNRTNSWWNSTFSPTENKIYYYYYSTHSLQLFRNQTFLESNMLAPL</sequence>
<evidence type="ECO:0000313" key="2">
    <source>
        <dbReference type="Proteomes" id="UP000094801"/>
    </source>
</evidence>
<name>A0A1E4T8Q6_9ASCO</name>
<accession>A0A1E4T8Q6</accession>